<dbReference type="EMBL" id="NAEP01000015">
    <property type="protein sequence ID" value="PDQ36397.1"/>
    <property type="molecule type" value="Genomic_DNA"/>
</dbReference>
<evidence type="ECO:0000313" key="2">
    <source>
        <dbReference type="EMBL" id="PDQ36397.1"/>
    </source>
</evidence>
<dbReference type="Proteomes" id="UP000219994">
    <property type="component" value="Unassembled WGS sequence"/>
</dbReference>
<dbReference type="InterPro" id="IPR019277">
    <property type="entry name" value="DUF2304"/>
</dbReference>
<protein>
    <recommendedName>
        <fullName evidence="4">DUF2304 domain-containing protein</fullName>
    </recommendedName>
</protein>
<keyword evidence="1" id="KW-0812">Transmembrane</keyword>
<keyword evidence="1" id="KW-0472">Membrane</keyword>
<feature type="transmembrane region" description="Helical" evidence="1">
    <location>
        <begin position="6"/>
        <end position="23"/>
    </location>
</feature>
<evidence type="ECO:0008006" key="4">
    <source>
        <dbReference type="Google" id="ProtNLM"/>
    </source>
</evidence>
<evidence type="ECO:0000256" key="1">
    <source>
        <dbReference type="SAM" id="Phobius"/>
    </source>
</evidence>
<name>A0A2A6FUQ6_9MICO</name>
<dbReference type="AlphaFoldDB" id="A0A2A6FUQ6"/>
<keyword evidence="1" id="KW-1133">Transmembrane helix</keyword>
<evidence type="ECO:0000313" key="3">
    <source>
        <dbReference type="Proteomes" id="UP000219994"/>
    </source>
</evidence>
<feature type="transmembrane region" description="Helical" evidence="1">
    <location>
        <begin position="65"/>
        <end position="83"/>
    </location>
</feature>
<sequence length="127" mass="13845">MTVALYILGIVSAIVTLGVVVELLRRRRLRERHALWWLVAGLLALVIGVYPPIVQAAAELIGVQVPANLVYFVSIAILVLVNIQHSAELTSLEAKNRVLAEEIALLDMRLNSLESPSAEISTDTTHA</sequence>
<feature type="transmembrane region" description="Helical" evidence="1">
    <location>
        <begin position="35"/>
        <end position="53"/>
    </location>
</feature>
<comment type="caution">
    <text evidence="2">The sequence shown here is derived from an EMBL/GenBank/DDBJ whole genome shotgun (WGS) entry which is preliminary data.</text>
</comment>
<reference evidence="3" key="1">
    <citation type="submission" date="2017-03" db="EMBL/GenBank/DDBJ databases">
        <authorList>
            <person name="Lund M.B."/>
        </authorList>
    </citation>
    <scope>NUCLEOTIDE SEQUENCE [LARGE SCALE GENOMIC DNA]</scope>
</reference>
<organism evidence="2 3">
    <name type="scientific">Candidatus Lumbricidiphila eiseniae</name>
    <dbReference type="NCBI Taxonomy" id="1969409"/>
    <lineage>
        <taxon>Bacteria</taxon>
        <taxon>Bacillati</taxon>
        <taxon>Actinomycetota</taxon>
        <taxon>Actinomycetes</taxon>
        <taxon>Micrococcales</taxon>
        <taxon>Microbacteriaceae</taxon>
        <taxon>Candidatus Lumbricidiphila</taxon>
    </lineage>
</organism>
<gene>
    <name evidence="2" type="ORF">B5766_00810</name>
</gene>
<proteinExistence type="predicted"/>
<accession>A0A2A6FUQ6</accession>
<dbReference type="Pfam" id="PF10066">
    <property type="entry name" value="DUF2304"/>
    <property type="match status" value="1"/>
</dbReference>